<gene>
    <name evidence="2" type="ORF">GL263_27795</name>
</gene>
<feature type="non-terminal residue" evidence="2">
    <location>
        <position position="88"/>
    </location>
</feature>
<protein>
    <recommendedName>
        <fullName evidence="4">Phosphoesterase</fullName>
    </recommendedName>
</protein>
<reference evidence="3" key="1">
    <citation type="journal article" date="2020" name="Syst. Appl. Microbiol.">
        <title>Streptomyces alkaliterrae sp. nov., isolated from an alkaline soil, and emended descriptions of Streptomyces alkaliphilus, Streptomyces calidiresistens and Streptomyces durbertensis.</title>
        <authorList>
            <person name="Swiecimska M."/>
            <person name="Golinska P."/>
            <person name="Nouioui I."/>
            <person name="Wypij M."/>
            <person name="Rai M."/>
            <person name="Sangal V."/>
            <person name="Goodfellow M."/>
        </authorList>
    </citation>
    <scope>NUCLEOTIDE SEQUENCE [LARGE SCALE GENOMIC DNA]</scope>
    <source>
        <strain evidence="3">DSM 104538</strain>
    </source>
</reference>
<evidence type="ECO:0000313" key="3">
    <source>
        <dbReference type="Proteomes" id="UP000766698"/>
    </source>
</evidence>
<comment type="caution">
    <text evidence="2">The sequence shown here is derived from an EMBL/GenBank/DDBJ whole genome shotgun (WGS) entry which is preliminary data.</text>
</comment>
<accession>A0ABR6EQB0</accession>
<organism evidence="2 3">
    <name type="scientific">Streptomyces durbertensis</name>
    <dbReference type="NCBI Taxonomy" id="2448886"/>
    <lineage>
        <taxon>Bacteria</taxon>
        <taxon>Bacillati</taxon>
        <taxon>Actinomycetota</taxon>
        <taxon>Actinomycetes</taxon>
        <taxon>Kitasatosporales</taxon>
        <taxon>Streptomycetaceae</taxon>
        <taxon>Streptomyces</taxon>
    </lineage>
</organism>
<dbReference type="SUPFAM" id="SSF48317">
    <property type="entry name" value="Acid phosphatase/Vanadium-dependent haloperoxidase"/>
    <property type="match status" value="1"/>
</dbReference>
<name>A0ABR6EQB0_9ACTN</name>
<sequence length="88" mass="9018">MARSRLVLAVVTGLLLVGLLGAVVARGGTPFGVDAALHRWMLEHRTPGWTGVLTEVTRTGYVVLPYLAAAVAGALAVVGAGRSNAPVK</sequence>
<evidence type="ECO:0000313" key="2">
    <source>
        <dbReference type="EMBL" id="MBB1247318.1"/>
    </source>
</evidence>
<keyword evidence="1" id="KW-0812">Transmembrane</keyword>
<keyword evidence="1" id="KW-0472">Membrane</keyword>
<evidence type="ECO:0000256" key="1">
    <source>
        <dbReference type="SAM" id="Phobius"/>
    </source>
</evidence>
<keyword evidence="1" id="KW-1133">Transmembrane helix</keyword>
<dbReference type="Proteomes" id="UP000766698">
    <property type="component" value="Unassembled WGS sequence"/>
</dbReference>
<feature type="transmembrane region" description="Helical" evidence="1">
    <location>
        <begin position="59"/>
        <end position="80"/>
    </location>
</feature>
<dbReference type="EMBL" id="WMLF01000943">
    <property type="protein sequence ID" value="MBB1247318.1"/>
    <property type="molecule type" value="Genomic_DNA"/>
</dbReference>
<evidence type="ECO:0008006" key="4">
    <source>
        <dbReference type="Google" id="ProtNLM"/>
    </source>
</evidence>
<keyword evidence="3" id="KW-1185">Reference proteome</keyword>
<proteinExistence type="predicted"/>
<dbReference type="InterPro" id="IPR036938">
    <property type="entry name" value="PAP2/HPO_sf"/>
</dbReference>